<sequence>MKVVILQDQAITRGDLISFIEPNERIWTYRGSNQLDKGIKCKADYNFIRINDTIYTFTRDYEENQVKKSSEMQARLIISKSNKNVPDGICSSWVLTLTEDEFFCEMRVKDSITSTTAATPPKGQDFVVQNKQPPSDCLNAYTTLCTNRGKSGDTQVYYPSCKPPPEAAPVANEQ</sequence>
<protein>
    <recommendedName>
        <fullName evidence="2">Lipocalin</fullName>
    </recommendedName>
</protein>
<dbReference type="AlphaFoldDB" id="G3MR27"/>
<accession>G3MR27</accession>
<reference evidence="1" key="1">
    <citation type="journal article" date="2011" name="PLoS ONE">
        <title>A deep insight into the sialotranscriptome of the gulf coast tick, Amblyomma maculatum.</title>
        <authorList>
            <person name="Karim S."/>
            <person name="Singh P."/>
            <person name="Ribeiro J.M."/>
        </authorList>
    </citation>
    <scope>NUCLEOTIDE SEQUENCE</scope>
    <source>
        <tissue evidence="1">Salivary gland</tissue>
    </source>
</reference>
<evidence type="ECO:0008006" key="2">
    <source>
        <dbReference type="Google" id="ProtNLM"/>
    </source>
</evidence>
<name>G3MR27_AMBMU</name>
<proteinExistence type="evidence at transcript level"/>
<dbReference type="EMBL" id="JO844328">
    <property type="protein sequence ID" value="AEO35945.1"/>
    <property type="molecule type" value="mRNA"/>
</dbReference>
<evidence type="ECO:0000313" key="1">
    <source>
        <dbReference type="EMBL" id="AEO35945.1"/>
    </source>
</evidence>
<organism evidence="1">
    <name type="scientific">Amblyomma maculatum</name>
    <name type="common">Gulf Coast tick</name>
    <dbReference type="NCBI Taxonomy" id="34609"/>
    <lineage>
        <taxon>Eukaryota</taxon>
        <taxon>Metazoa</taxon>
        <taxon>Ecdysozoa</taxon>
        <taxon>Arthropoda</taxon>
        <taxon>Chelicerata</taxon>
        <taxon>Arachnida</taxon>
        <taxon>Acari</taxon>
        <taxon>Parasitiformes</taxon>
        <taxon>Ixodida</taxon>
        <taxon>Ixodoidea</taxon>
        <taxon>Ixodidae</taxon>
        <taxon>Amblyomminae</taxon>
        <taxon>Amblyomma</taxon>
    </lineage>
</organism>